<dbReference type="Gramene" id="OE9A038995T1">
    <property type="protein sequence ID" value="OE9A038995C1"/>
    <property type="gene ID" value="OE9A038995"/>
</dbReference>
<evidence type="ECO:0000313" key="2">
    <source>
        <dbReference type="Proteomes" id="UP000594638"/>
    </source>
</evidence>
<dbReference type="EMBL" id="CACTIH010006169">
    <property type="protein sequence ID" value="CAA3004321.1"/>
    <property type="molecule type" value="Genomic_DNA"/>
</dbReference>
<dbReference type="AlphaFoldDB" id="A0A8S0TG03"/>
<evidence type="ECO:0000313" key="1">
    <source>
        <dbReference type="EMBL" id="CAA3004321.1"/>
    </source>
</evidence>
<accession>A0A8S0TG03</accession>
<comment type="caution">
    <text evidence="1">The sequence shown here is derived from an EMBL/GenBank/DDBJ whole genome shotgun (WGS) entry which is preliminary data.</text>
</comment>
<keyword evidence="2" id="KW-1185">Reference proteome</keyword>
<proteinExistence type="predicted"/>
<reference evidence="1 2" key="1">
    <citation type="submission" date="2019-12" db="EMBL/GenBank/DDBJ databases">
        <authorList>
            <person name="Alioto T."/>
            <person name="Alioto T."/>
            <person name="Gomez Garrido J."/>
        </authorList>
    </citation>
    <scope>NUCLEOTIDE SEQUENCE [LARGE SCALE GENOMIC DNA]</scope>
</reference>
<dbReference type="OrthoDB" id="206213at2759"/>
<dbReference type="Proteomes" id="UP000594638">
    <property type="component" value="Unassembled WGS sequence"/>
</dbReference>
<gene>
    <name evidence="1" type="ORF">OLEA9_A038995</name>
</gene>
<name>A0A8S0TG03_OLEEU</name>
<dbReference type="SUPFAM" id="SSF55811">
    <property type="entry name" value="Nudix"/>
    <property type="match status" value="1"/>
</dbReference>
<dbReference type="InterPro" id="IPR015797">
    <property type="entry name" value="NUDIX_hydrolase-like_dom_sf"/>
</dbReference>
<sequence>MAAQKNKRTAAGLLLIDANYNMPAIMRSKPYNNGTNITGCSIDPSEWSTIIQRNLRAVELFFSGTLSSENNYSFDRRRIEENCYAHIYSLAQNIFHGDNSTFRKRRCHISKSTWRCISDDESDMNDETTNMMCYVGPRHSDGRRLKKHNDESNSVVASHIIMNSKLFPEILQIPRGRQEPSDKSVLVTALREYHEETKCSNAKIFVYPESFSLEWDDGGITWTYELFVGFCHEPLTFESSSSKAFFRATLSGDGDIPPLPLFINVDSYKRVNRTETYAVLENANSINNNWRRREETLVPRSHSQEYSLLSNSISKRYNEIITIVHYHDYKQFILANIVKWYVRSNYFQFFCFVDNVIRLWRSTKHGTIANQSVKWLYVTTSWNKKSKRQSSTAPFIVVVA</sequence>
<organism evidence="1 2">
    <name type="scientific">Olea europaea subsp. europaea</name>
    <dbReference type="NCBI Taxonomy" id="158383"/>
    <lineage>
        <taxon>Eukaryota</taxon>
        <taxon>Viridiplantae</taxon>
        <taxon>Streptophyta</taxon>
        <taxon>Embryophyta</taxon>
        <taxon>Tracheophyta</taxon>
        <taxon>Spermatophyta</taxon>
        <taxon>Magnoliopsida</taxon>
        <taxon>eudicotyledons</taxon>
        <taxon>Gunneridae</taxon>
        <taxon>Pentapetalae</taxon>
        <taxon>asterids</taxon>
        <taxon>lamiids</taxon>
        <taxon>Lamiales</taxon>
        <taxon>Oleaceae</taxon>
        <taxon>Oleeae</taxon>
        <taxon>Olea</taxon>
    </lineage>
</organism>
<protein>
    <submittedName>
        <fullName evidence="1">ADP-ribose pyrophasphatase</fullName>
    </submittedName>
</protein>